<evidence type="ECO:0008006" key="3">
    <source>
        <dbReference type="Google" id="ProtNLM"/>
    </source>
</evidence>
<organism evidence="1 2">
    <name type="scientific">Neocallimastix californiae</name>
    <dbReference type="NCBI Taxonomy" id="1754190"/>
    <lineage>
        <taxon>Eukaryota</taxon>
        <taxon>Fungi</taxon>
        <taxon>Fungi incertae sedis</taxon>
        <taxon>Chytridiomycota</taxon>
        <taxon>Chytridiomycota incertae sedis</taxon>
        <taxon>Neocallimastigomycetes</taxon>
        <taxon>Neocallimastigales</taxon>
        <taxon>Neocallimastigaceae</taxon>
        <taxon>Neocallimastix</taxon>
    </lineage>
</organism>
<evidence type="ECO:0000313" key="1">
    <source>
        <dbReference type="EMBL" id="ORY47533.1"/>
    </source>
</evidence>
<dbReference type="GO" id="GO:0008081">
    <property type="term" value="F:phosphoric diester hydrolase activity"/>
    <property type="evidence" value="ECO:0007669"/>
    <property type="project" value="InterPro"/>
</dbReference>
<name>A0A1Y2CKI9_9FUNG</name>
<dbReference type="Gene3D" id="3.20.20.190">
    <property type="entry name" value="Phosphatidylinositol (PI) phosphodiesterase"/>
    <property type="match status" value="1"/>
</dbReference>
<dbReference type="EMBL" id="MCOG01000104">
    <property type="protein sequence ID" value="ORY47533.1"/>
    <property type="molecule type" value="Genomic_DNA"/>
</dbReference>
<dbReference type="OrthoDB" id="1046782at2759"/>
<dbReference type="InterPro" id="IPR017946">
    <property type="entry name" value="PLC-like_Pdiesterase_TIM-brl"/>
</dbReference>
<proteinExistence type="predicted"/>
<keyword evidence="2" id="KW-1185">Reference proteome</keyword>
<comment type="caution">
    <text evidence="1">The sequence shown here is derived from an EMBL/GenBank/DDBJ whole genome shotgun (WGS) entry which is preliminary data.</text>
</comment>
<evidence type="ECO:0000313" key="2">
    <source>
        <dbReference type="Proteomes" id="UP000193920"/>
    </source>
</evidence>
<dbReference type="GO" id="GO:0006629">
    <property type="term" value="P:lipid metabolic process"/>
    <property type="evidence" value="ECO:0007669"/>
    <property type="project" value="InterPro"/>
</dbReference>
<dbReference type="Proteomes" id="UP000193920">
    <property type="component" value="Unassembled WGS sequence"/>
</dbReference>
<reference evidence="1 2" key="1">
    <citation type="submission" date="2016-08" db="EMBL/GenBank/DDBJ databases">
        <title>A Parts List for Fungal Cellulosomes Revealed by Comparative Genomics.</title>
        <authorList>
            <consortium name="DOE Joint Genome Institute"/>
            <person name="Haitjema C.H."/>
            <person name="Gilmore S.P."/>
            <person name="Henske J.K."/>
            <person name="Solomon K.V."/>
            <person name="De Groot R."/>
            <person name="Kuo A."/>
            <person name="Mondo S.J."/>
            <person name="Salamov A.A."/>
            <person name="Labutti K."/>
            <person name="Zhao Z."/>
            <person name="Chiniquy J."/>
            <person name="Barry K."/>
            <person name="Brewer H.M."/>
            <person name="Purvine S.O."/>
            <person name="Wright A.T."/>
            <person name="Boxma B."/>
            <person name="Van Alen T."/>
            <person name="Hackstein J.H."/>
            <person name="Baker S.E."/>
            <person name="Grigoriev I.V."/>
            <person name="O'Malley M.A."/>
        </authorList>
    </citation>
    <scope>NUCLEOTIDE SEQUENCE [LARGE SCALE GENOMIC DNA]</scope>
    <source>
        <strain evidence="1 2">G1</strain>
    </source>
</reference>
<sequence>MILGLKQIAWQTFLRTQNLKVRDQLKHGIRYLDARLEIDDNGDDIFLTHDDVDSWDPDPSGLEDKRLYLTKEEDAYSKSTSYTFLDPQRKKYNNNNNYDDDDETKEQKIPILGKAHGKIVLLTCENYFYDDNQQLGITVEVGKKKDIGRCREYAKIKGVTNDARIDLHDYDTIVTDPICDSSITTSAYYVKMELSSFVNNAKGKNENN</sequence>
<protein>
    <recommendedName>
        <fullName evidence="3">PLC-like phosphodiesterase</fullName>
    </recommendedName>
</protein>
<dbReference type="AlphaFoldDB" id="A0A1Y2CKI9"/>
<gene>
    <name evidence="1" type="ORF">LY90DRAFT_509026</name>
</gene>
<dbReference type="SUPFAM" id="SSF51695">
    <property type="entry name" value="PLC-like phosphodiesterases"/>
    <property type="match status" value="1"/>
</dbReference>
<accession>A0A1Y2CKI9</accession>